<dbReference type="SMART" id="SM00100">
    <property type="entry name" value="cNMP"/>
    <property type="match status" value="1"/>
</dbReference>
<dbReference type="PROSITE" id="PS50042">
    <property type="entry name" value="CNMP_BINDING_3"/>
    <property type="match status" value="1"/>
</dbReference>
<name>A0A1W2H390_9BACT</name>
<accession>A0A1W2H390</accession>
<keyword evidence="3" id="KW-1185">Reference proteome</keyword>
<reference evidence="3" key="1">
    <citation type="submission" date="2017-04" db="EMBL/GenBank/DDBJ databases">
        <authorList>
            <person name="Varghese N."/>
            <person name="Submissions S."/>
        </authorList>
    </citation>
    <scope>NUCLEOTIDE SEQUENCE [LARGE SCALE GENOMIC DNA]</scope>
    <source>
        <strain evidence="3">DSM 16537</strain>
    </source>
</reference>
<dbReference type="EMBL" id="LT838813">
    <property type="protein sequence ID" value="SMD43395.1"/>
    <property type="molecule type" value="Genomic_DNA"/>
</dbReference>
<dbReference type="InterPro" id="IPR018490">
    <property type="entry name" value="cNMP-bd_dom_sf"/>
</dbReference>
<evidence type="ECO:0000259" key="1">
    <source>
        <dbReference type="PROSITE" id="PS50042"/>
    </source>
</evidence>
<dbReference type="SUPFAM" id="SSF51206">
    <property type="entry name" value="cAMP-binding domain-like"/>
    <property type="match status" value="1"/>
</dbReference>
<dbReference type="STRING" id="758820.SAMN00777080_1987"/>
<proteinExistence type="predicted"/>
<dbReference type="InterPro" id="IPR000595">
    <property type="entry name" value="cNMP-bd_dom"/>
</dbReference>
<dbReference type="InterPro" id="IPR014710">
    <property type="entry name" value="RmlC-like_jellyroll"/>
</dbReference>
<dbReference type="Proteomes" id="UP000192333">
    <property type="component" value="Chromosome I"/>
</dbReference>
<keyword evidence="2" id="KW-0418">Kinase</keyword>
<evidence type="ECO:0000313" key="3">
    <source>
        <dbReference type="Proteomes" id="UP000192333"/>
    </source>
</evidence>
<dbReference type="Pfam" id="PF00027">
    <property type="entry name" value="cNMP_binding"/>
    <property type="match status" value="1"/>
</dbReference>
<dbReference type="CDD" id="cd00038">
    <property type="entry name" value="CAP_ED"/>
    <property type="match status" value="1"/>
</dbReference>
<dbReference type="AlphaFoldDB" id="A0A1W2H390"/>
<organism evidence="2 3">
    <name type="scientific">Aquiflexum balticum DSM 16537</name>
    <dbReference type="NCBI Taxonomy" id="758820"/>
    <lineage>
        <taxon>Bacteria</taxon>
        <taxon>Pseudomonadati</taxon>
        <taxon>Bacteroidota</taxon>
        <taxon>Cytophagia</taxon>
        <taxon>Cytophagales</taxon>
        <taxon>Cyclobacteriaceae</taxon>
        <taxon>Aquiflexum</taxon>
    </lineage>
</organism>
<dbReference type="RefSeq" id="WP_084120175.1">
    <property type="nucleotide sequence ID" value="NZ_LT838813.1"/>
</dbReference>
<protein>
    <submittedName>
        <fullName evidence="2">cAMP-binding domain of CRP or a regulatory subunit of cAMP-dependent protein kinases</fullName>
    </submittedName>
</protein>
<feature type="domain" description="Cyclic nucleotide-binding" evidence="1">
    <location>
        <begin position="10"/>
        <end position="121"/>
    </location>
</feature>
<dbReference type="Gene3D" id="2.60.120.10">
    <property type="entry name" value="Jelly Rolls"/>
    <property type="match status" value="1"/>
</dbReference>
<dbReference type="OrthoDB" id="792939at2"/>
<dbReference type="GO" id="GO:0016301">
    <property type="term" value="F:kinase activity"/>
    <property type="evidence" value="ECO:0007669"/>
    <property type="project" value="UniProtKB-KW"/>
</dbReference>
<evidence type="ECO:0000313" key="2">
    <source>
        <dbReference type="EMBL" id="SMD43395.1"/>
    </source>
</evidence>
<gene>
    <name evidence="2" type="ORF">SAMN00777080_1987</name>
</gene>
<sequence length="187" mass="22258">MEQIRAYFNNFLPLTDNEWNDFAPCFQKEELKKKDFLIRQGESCDFIAFIAEGIFRFYYVQEGEEKVTAFFFPGDFVTNYRSFLTGKPSEHYIESLKPSVIYKIKKTDLNLLYEKHKNMERLGRFIAENLYLTVAKRLDSFLHSTPESRYQELLDRNSKLLQEVPQYMLASYLGIQPETLSRIRARK</sequence>
<keyword evidence="2" id="KW-0808">Transferase</keyword>